<dbReference type="AlphaFoldDB" id="A9WDY3"/>
<dbReference type="GO" id="GO:0000976">
    <property type="term" value="F:transcription cis-regulatory region binding"/>
    <property type="evidence" value="ECO:0000318"/>
    <property type="project" value="GO_Central"/>
</dbReference>
<dbReference type="CDD" id="cd06170">
    <property type="entry name" value="LuxR_C_like"/>
    <property type="match status" value="1"/>
</dbReference>
<keyword evidence="2" id="KW-0238">DNA-binding</keyword>
<dbReference type="STRING" id="324602.Caur_1927"/>
<dbReference type="RefSeq" id="WP_012257796.1">
    <property type="nucleotide sequence ID" value="NC_010175.1"/>
</dbReference>
<keyword evidence="7" id="KW-1185">Reference proteome</keyword>
<feature type="domain" description="Response regulatory" evidence="5">
    <location>
        <begin position="233"/>
        <end position="349"/>
    </location>
</feature>
<protein>
    <submittedName>
        <fullName evidence="6">Response regulator receiver</fullName>
    </submittedName>
</protein>
<proteinExistence type="predicted"/>
<dbReference type="InterPro" id="IPR058245">
    <property type="entry name" value="NreC/VraR/RcsB-like_REC"/>
</dbReference>
<dbReference type="GO" id="GO:0003700">
    <property type="term" value="F:DNA-binding transcription factor activity"/>
    <property type="evidence" value="ECO:0000318"/>
    <property type="project" value="GO_Central"/>
</dbReference>
<dbReference type="SMART" id="SM00448">
    <property type="entry name" value="REC"/>
    <property type="match status" value="2"/>
</dbReference>
<feature type="domain" description="Response regulatory" evidence="5">
    <location>
        <begin position="5"/>
        <end position="121"/>
    </location>
</feature>
<dbReference type="InterPro" id="IPR039420">
    <property type="entry name" value="WalR-like"/>
</dbReference>
<dbReference type="SMART" id="SM00421">
    <property type="entry name" value="HTH_LUXR"/>
    <property type="match status" value="1"/>
</dbReference>
<dbReference type="CDD" id="cd17535">
    <property type="entry name" value="REC_NarL-like"/>
    <property type="match status" value="2"/>
</dbReference>
<evidence type="ECO:0000313" key="6">
    <source>
        <dbReference type="EMBL" id="ABY35142.1"/>
    </source>
</evidence>
<keyword evidence="1 3" id="KW-0597">Phosphoprotein</keyword>
<dbReference type="EnsemblBacteria" id="ABY35142">
    <property type="protein sequence ID" value="ABY35142"/>
    <property type="gene ID" value="Caur_1927"/>
</dbReference>
<dbReference type="PANTHER" id="PTHR43214:SF37">
    <property type="entry name" value="TRANSCRIPTIONAL REGULATORY PROTEIN YDFI"/>
    <property type="match status" value="1"/>
</dbReference>
<name>A9WDY3_CHLAA</name>
<dbReference type="HOGENOM" id="CLU_808392_0_0_0"/>
<dbReference type="SUPFAM" id="SSF52172">
    <property type="entry name" value="CheY-like"/>
    <property type="match status" value="2"/>
</dbReference>
<dbReference type="InterPro" id="IPR011006">
    <property type="entry name" value="CheY-like_superfamily"/>
</dbReference>
<evidence type="ECO:0000259" key="4">
    <source>
        <dbReference type="PROSITE" id="PS50043"/>
    </source>
</evidence>
<dbReference type="eggNOG" id="COG2197">
    <property type="taxonomic scope" value="Bacteria"/>
</dbReference>
<dbReference type="PATRIC" id="fig|324602.8.peg.2196"/>
<dbReference type="InParanoid" id="A9WDY3"/>
<dbReference type="EMBL" id="CP000909">
    <property type="protein sequence ID" value="ABY35142.1"/>
    <property type="molecule type" value="Genomic_DNA"/>
</dbReference>
<accession>A9WDY3</accession>
<dbReference type="PRINTS" id="PR00038">
    <property type="entry name" value="HTHLUXR"/>
</dbReference>
<dbReference type="SUPFAM" id="SSF46894">
    <property type="entry name" value="C-terminal effector domain of the bipartite response regulators"/>
    <property type="match status" value="1"/>
</dbReference>
<organism evidence="6 7">
    <name type="scientific">Chloroflexus aurantiacus (strain ATCC 29366 / DSM 635 / J-10-fl)</name>
    <dbReference type="NCBI Taxonomy" id="324602"/>
    <lineage>
        <taxon>Bacteria</taxon>
        <taxon>Bacillati</taxon>
        <taxon>Chloroflexota</taxon>
        <taxon>Chloroflexia</taxon>
        <taxon>Chloroflexales</taxon>
        <taxon>Chloroflexineae</taxon>
        <taxon>Chloroflexaceae</taxon>
        <taxon>Chloroflexus</taxon>
    </lineage>
</organism>
<evidence type="ECO:0000313" key="7">
    <source>
        <dbReference type="Proteomes" id="UP000002008"/>
    </source>
</evidence>
<feature type="domain" description="HTH luxR-type" evidence="4">
    <location>
        <begin position="143"/>
        <end position="208"/>
    </location>
</feature>
<dbReference type="GO" id="GO:0000160">
    <property type="term" value="P:phosphorelay signal transduction system"/>
    <property type="evidence" value="ECO:0007669"/>
    <property type="project" value="InterPro"/>
</dbReference>
<dbReference type="InterPro" id="IPR000792">
    <property type="entry name" value="Tscrpt_reg_LuxR_C"/>
</dbReference>
<feature type="modified residue" description="4-aspartylphosphate" evidence="3">
    <location>
        <position position="56"/>
    </location>
</feature>
<dbReference type="Pfam" id="PF00196">
    <property type="entry name" value="GerE"/>
    <property type="match status" value="1"/>
</dbReference>
<dbReference type="Gene3D" id="3.40.50.2300">
    <property type="match status" value="2"/>
</dbReference>
<gene>
    <name evidence="6" type="ordered locus">Caur_1927</name>
</gene>
<evidence type="ECO:0000256" key="2">
    <source>
        <dbReference type="ARBA" id="ARBA00023125"/>
    </source>
</evidence>
<feature type="modified residue" description="4-aspartylphosphate" evidence="3">
    <location>
        <position position="284"/>
    </location>
</feature>
<dbReference type="GO" id="GO:0006355">
    <property type="term" value="P:regulation of DNA-templated transcription"/>
    <property type="evidence" value="ECO:0000318"/>
    <property type="project" value="GO_Central"/>
</dbReference>
<dbReference type="InterPro" id="IPR016032">
    <property type="entry name" value="Sig_transdc_resp-reg_C-effctor"/>
</dbReference>
<dbReference type="Proteomes" id="UP000002008">
    <property type="component" value="Chromosome"/>
</dbReference>
<evidence type="ECO:0000256" key="3">
    <source>
        <dbReference type="PROSITE-ProRule" id="PRU00169"/>
    </source>
</evidence>
<evidence type="ECO:0000259" key="5">
    <source>
        <dbReference type="PROSITE" id="PS50110"/>
    </source>
</evidence>
<dbReference type="KEGG" id="cau:Caur_1927"/>
<sequence length="357" mass="39501">MGTTRVVVADDHAVVRAGLRSALASLPEFEVVGEAADGPQLLAVLAQHQPDLLVVDVAMPDFEPIATIRQIHATYPAMKILVVSAYDDQSYVVGLLAAGVNGYHLKDQPLSDLQLAVQRIMAGGNWISSPLLSRIIQAAPQITRSPHITLTRRQRELLRLIAQGYDNRRMAQEMDLSVKTIENHLTALYRAIHVSSRLEAYQFAIHHPELLAETGYEAAQNREAAGSGAAPLTVLVVDDNERYRAQLKRMIGKACGEAQLYEAEDCHQAVRLLQQITPDLVFVDVILNDGDGIQCLRRIKTTQADVRVILISAYPDREFRRLGLEAGALAFLDKKDLDAATVRQVVEDALRRKRKVL</sequence>
<reference evidence="7" key="1">
    <citation type="journal article" date="2011" name="BMC Genomics">
        <title>Complete genome sequence of the filamentous anoxygenic phototrophic bacterium Chloroflexus aurantiacus.</title>
        <authorList>
            <person name="Tang K.H."/>
            <person name="Barry K."/>
            <person name="Chertkov O."/>
            <person name="Dalin E."/>
            <person name="Han C.S."/>
            <person name="Hauser L.J."/>
            <person name="Honchak B.M."/>
            <person name="Karbach L.E."/>
            <person name="Land M.L."/>
            <person name="Lapidus A."/>
            <person name="Larimer F.W."/>
            <person name="Mikhailova N."/>
            <person name="Pitluck S."/>
            <person name="Pierson B.K."/>
            <person name="Blankenship R.E."/>
        </authorList>
    </citation>
    <scope>NUCLEOTIDE SEQUENCE [LARGE SCALE GENOMIC DNA]</scope>
    <source>
        <strain evidence="7">ATCC 29366 / DSM 635 / J-10-fl</strain>
    </source>
</reference>
<dbReference type="InterPro" id="IPR001789">
    <property type="entry name" value="Sig_transdc_resp-reg_receiver"/>
</dbReference>
<dbReference type="PROSITE" id="PS50043">
    <property type="entry name" value="HTH_LUXR_2"/>
    <property type="match status" value="1"/>
</dbReference>
<dbReference type="PANTHER" id="PTHR43214">
    <property type="entry name" value="TWO-COMPONENT RESPONSE REGULATOR"/>
    <property type="match status" value="1"/>
</dbReference>
<dbReference type="PROSITE" id="PS50110">
    <property type="entry name" value="RESPONSE_REGULATORY"/>
    <property type="match status" value="2"/>
</dbReference>
<dbReference type="Pfam" id="PF00072">
    <property type="entry name" value="Response_reg"/>
    <property type="match status" value="2"/>
</dbReference>
<evidence type="ECO:0000256" key="1">
    <source>
        <dbReference type="ARBA" id="ARBA00022553"/>
    </source>
</evidence>